<dbReference type="Proteomes" id="UP001180531">
    <property type="component" value="Unassembled WGS sequence"/>
</dbReference>
<evidence type="ECO:0000313" key="2">
    <source>
        <dbReference type="Proteomes" id="UP001180531"/>
    </source>
</evidence>
<protein>
    <submittedName>
        <fullName evidence="1">Asparagine synthase</fullName>
    </submittedName>
</protein>
<keyword evidence="2" id="KW-1185">Reference proteome</keyword>
<comment type="caution">
    <text evidence="1">The sequence shown here is derived from an EMBL/GenBank/DDBJ whole genome shotgun (WGS) entry which is preliminary data.</text>
</comment>
<evidence type="ECO:0000313" key="1">
    <source>
        <dbReference type="EMBL" id="MDT0451885.1"/>
    </source>
</evidence>
<reference evidence="1" key="1">
    <citation type="submission" date="2024-05" db="EMBL/GenBank/DDBJ databases">
        <title>30 novel species of actinomycetes from the DSMZ collection.</title>
        <authorList>
            <person name="Nouioui I."/>
        </authorList>
    </citation>
    <scope>NUCLEOTIDE SEQUENCE</scope>
    <source>
        <strain evidence="1">DSM 40473</strain>
    </source>
</reference>
<dbReference type="SUPFAM" id="SSF52402">
    <property type="entry name" value="Adenine nucleotide alpha hydrolases-like"/>
    <property type="match status" value="1"/>
</dbReference>
<name>A0ABU2SSR4_9ACTN</name>
<accession>A0ABU2SSR4</accession>
<sequence>MIKLRLTPYAADTGWSWNGSRYTTADLSSEVTPYAHPMVEQLAVSDGHRTLLVVRERVAGRPPCTPAPRAVSPSEYDTLRCLTEQWPTDYVLVETTPQEPVRVTAGACRTTPLYLAHDDTSLHGSWDMADLRAHITGLNSREVARLLIYRPRYSSDTPFRGIHRLTERATAHYGGHLVLRYPAPALHSGPRELAPDADVLAAFVATMDDAMDLRPLDPAKTVFHLTGGFDSGTLATRAAERFPGQLNTSALLIGGPGRAQQIRRRKEMRAAVPFAARDDLIDAMRDTPLHPDCDRVRGALISPYEEPLHYPFTRMTKILAAAGAHTVVTGLCGDEMVALSQEEYPHKAMGDLKDVHLLPWIGEHAAAALEFSDDGIAPPAVVNSMSLLSLETTAPVLLREGIWPVHPFADPDMVQLGEWLPMDWRELKQLQRRRLTALGLSEDVTHPAERESFAEVVQHALKTHGRPLFARMLHEGSPLFDHGLVKPDGLRKAVRRLSEGTYREDGDAQLLQVIDLHLATRAYL</sequence>
<dbReference type="InterPro" id="IPR014729">
    <property type="entry name" value="Rossmann-like_a/b/a_fold"/>
</dbReference>
<dbReference type="RefSeq" id="WP_311613371.1">
    <property type="nucleotide sequence ID" value="NZ_JAVRFI010000016.1"/>
</dbReference>
<dbReference type="EMBL" id="JAVRFI010000016">
    <property type="protein sequence ID" value="MDT0451885.1"/>
    <property type="molecule type" value="Genomic_DNA"/>
</dbReference>
<gene>
    <name evidence="1" type="ORF">RM609_22775</name>
</gene>
<dbReference type="Gene3D" id="3.40.50.620">
    <property type="entry name" value="HUPs"/>
    <property type="match status" value="1"/>
</dbReference>
<organism evidence="1 2">
    <name type="scientific">Streptomyces hesseae</name>
    <dbReference type="NCBI Taxonomy" id="3075519"/>
    <lineage>
        <taxon>Bacteria</taxon>
        <taxon>Bacillati</taxon>
        <taxon>Actinomycetota</taxon>
        <taxon>Actinomycetes</taxon>
        <taxon>Kitasatosporales</taxon>
        <taxon>Streptomycetaceae</taxon>
        <taxon>Streptomyces</taxon>
    </lineage>
</organism>
<proteinExistence type="predicted"/>